<dbReference type="SUPFAM" id="SSF109885">
    <property type="entry name" value="I/LWEQ domain"/>
    <property type="match status" value="1"/>
</dbReference>
<keyword evidence="10" id="KW-1185">Reference proteome</keyword>
<dbReference type="GO" id="GO:0048268">
    <property type="term" value="P:clathrin coat assembly"/>
    <property type="evidence" value="ECO:0007669"/>
    <property type="project" value="TreeGrafter"/>
</dbReference>
<dbReference type="PROSITE" id="PS50945">
    <property type="entry name" value="I_LWEQ"/>
    <property type="match status" value="1"/>
</dbReference>
<dbReference type="GO" id="GO:0006897">
    <property type="term" value="P:endocytosis"/>
    <property type="evidence" value="ECO:0007669"/>
    <property type="project" value="InterPro"/>
</dbReference>
<dbReference type="InterPro" id="IPR011417">
    <property type="entry name" value="ANTH_dom"/>
</dbReference>
<dbReference type="PANTHER" id="PTHR10407">
    <property type="entry name" value="HUNTINGTIN INTERACTING PROTEIN 1"/>
    <property type="match status" value="1"/>
</dbReference>
<dbReference type="InterPro" id="IPR002558">
    <property type="entry name" value="ILWEQ_dom"/>
</dbReference>
<dbReference type="GO" id="GO:0032051">
    <property type="term" value="F:clathrin light chain binding"/>
    <property type="evidence" value="ECO:0007669"/>
    <property type="project" value="TreeGrafter"/>
</dbReference>
<dbReference type="PROSITE" id="PS50942">
    <property type="entry name" value="ENTH"/>
    <property type="match status" value="1"/>
</dbReference>
<keyword evidence="5" id="KW-0175">Coiled coil</keyword>
<dbReference type="InterPro" id="IPR013809">
    <property type="entry name" value="ENTH"/>
</dbReference>
<evidence type="ECO:0000256" key="5">
    <source>
        <dbReference type="SAM" id="Coils"/>
    </source>
</evidence>
<dbReference type="SMART" id="SM00307">
    <property type="entry name" value="ILWEQ"/>
    <property type="match status" value="1"/>
</dbReference>
<dbReference type="Gene3D" id="1.25.40.90">
    <property type="match status" value="1"/>
</dbReference>
<dbReference type="CDD" id="cd17007">
    <property type="entry name" value="ANTH_N_Sla2p"/>
    <property type="match status" value="1"/>
</dbReference>
<proteinExistence type="inferred from homology"/>
<feature type="region of interest" description="Disordered" evidence="6">
    <location>
        <begin position="267"/>
        <end position="297"/>
    </location>
</feature>
<dbReference type="GO" id="GO:0051015">
    <property type="term" value="F:actin filament binding"/>
    <property type="evidence" value="ECO:0007669"/>
    <property type="project" value="TreeGrafter"/>
</dbReference>
<protein>
    <submittedName>
        <fullName evidence="9">ANTH-domain-containing protein</fullName>
    </submittedName>
</protein>
<dbReference type="GO" id="GO:0030864">
    <property type="term" value="C:cortical actin cytoskeleton"/>
    <property type="evidence" value="ECO:0007669"/>
    <property type="project" value="TreeGrafter"/>
</dbReference>
<evidence type="ECO:0000313" key="9">
    <source>
        <dbReference type="EMBL" id="ORY00520.1"/>
    </source>
</evidence>
<dbReference type="GO" id="GO:0030136">
    <property type="term" value="C:clathrin-coated vesicle"/>
    <property type="evidence" value="ECO:0007669"/>
    <property type="project" value="TreeGrafter"/>
</dbReference>
<gene>
    <name evidence="9" type="ORF">K493DRAFT_278775</name>
</gene>
<dbReference type="STRING" id="1314790.A0A1Y1YR67"/>
<feature type="coiled-coil region" evidence="5">
    <location>
        <begin position="966"/>
        <end position="1000"/>
    </location>
</feature>
<keyword evidence="3" id="KW-0963">Cytoplasm</keyword>
<dbReference type="InterPro" id="IPR035964">
    <property type="entry name" value="I/LWEQ_dom_sf"/>
</dbReference>
<feature type="coiled-coil region" evidence="5">
    <location>
        <begin position="306"/>
        <end position="526"/>
    </location>
</feature>
<dbReference type="GO" id="GO:0007015">
    <property type="term" value="P:actin filament organization"/>
    <property type="evidence" value="ECO:0007669"/>
    <property type="project" value="TreeGrafter"/>
</dbReference>
<evidence type="ECO:0000256" key="2">
    <source>
        <dbReference type="ARBA" id="ARBA00010135"/>
    </source>
</evidence>
<dbReference type="Pfam" id="PF01608">
    <property type="entry name" value="I_LWEQ"/>
    <property type="match status" value="1"/>
</dbReference>
<organism evidence="9 10">
    <name type="scientific">Basidiobolus meristosporus CBS 931.73</name>
    <dbReference type="NCBI Taxonomy" id="1314790"/>
    <lineage>
        <taxon>Eukaryota</taxon>
        <taxon>Fungi</taxon>
        <taxon>Fungi incertae sedis</taxon>
        <taxon>Zoopagomycota</taxon>
        <taxon>Entomophthoromycotina</taxon>
        <taxon>Basidiobolomycetes</taxon>
        <taxon>Basidiobolales</taxon>
        <taxon>Basidiobolaceae</taxon>
        <taxon>Basidiobolus</taxon>
    </lineage>
</organism>
<evidence type="ECO:0000313" key="10">
    <source>
        <dbReference type="Proteomes" id="UP000193498"/>
    </source>
</evidence>
<evidence type="ECO:0000259" key="7">
    <source>
        <dbReference type="PROSITE" id="PS50942"/>
    </source>
</evidence>
<name>A0A1Y1YR67_9FUNG</name>
<dbReference type="SUPFAM" id="SSF48464">
    <property type="entry name" value="ENTH/VHS domain"/>
    <property type="match status" value="1"/>
</dbReference>
<comment type="similarity">
    <text evidence="2">Belongs to the SLA2 family.</text>
</comment>
<dbReference type="OrthoDB" id="10262320at2759"/>
<evidence type="ECO:0000256" key="4">
    <source>
        <dbReference type="ARBA" id="ARBA00023203"/>
    </source>
</evidence>
<feature type="domain" description="I/LWEQ" evidence="8">
    <location>
        <begin position="756"/>
        <end position="998"/>
    </location>
</feature>
<dbReference type="EMBL" id="MCFE01000082">
    <property type="protein sequence ID" value="ORY00520.1"/>
    <property type="molecule type" value="Genomic_DNA"/>
</dbReference>
<comment type="subcellular location">
    <subcellularLocation>
        <location evidence="1">Cytoplasm</location>
    </subcellularLocation>
</comment>
<dbReference type="Proteomes" id="UP000193498">
    <property type="component" value="Unassembled WGS sequence"/>
</dbReference>
<dbReference type="FunCoup" id="A0A1Y1YR67">
    <property type="interactions" value="204"/>
</dbReference>
<accession>A0A1Y1YR67</accession>
<dbReference type="GO" id="GO:0080025">
    <property type="term" value="F:phosphatidylinositol-3,5-bisphosphate binding"/>
    <property type="evidence" value="ECO:0007669"/>
    <property type="project" value="TreeGrafter"/>
</dbReference>
<dbReference type="PANTHER" id="PTHR10407:SF15">
    <property type="entry name" value="HUNTINGTIN INTERACTING PROTEIN 1"/>
    <property type="match status" value="1"/>
</dbReference>
<dbReference type="GO" id="GO:0035615">
    <property type="term" value="F:clathrin adaptor activity"/>
    <property type="evidence" value="ECO:0007669"/>
    <property type="project" value="TreeGrafter"/>
</dbReference>
<feature type="domain" description="ENTH" evidence="7">
    <location>
        <begin position="8"/>
        <end position="137"/>
    </location>
</feature>
<reference evidence="9 10" key="1">
    <citation type="submission" date="2016-07" db="EMBL/GenBank/DDBJ databases">
        <title>Pervasive Adenine N6-methylation of Active Genes in Fungi.</title>
        <authorList>
            <consortium name="DOE Joint Genome Institute"/>
            <person name="Mondo S.J."/>
            <person name="Dannebaum R.O."/>
            <person name="Kuo R.C."/>
            <person name="Labutti K."/>
            <person name="Haridas S."/>
            <person name="Kuo A."/>
            <person name="Salamov A."/>
            <person name="Ahrendt S.R."/>
            <person name="Lipzen A."/>
            <person name="Sullivan W."/>
            <person name="Andreopoulos W.B."/>
            <person name="Clum A."/>
            <person name="Lindquist E."/>
            <person name="Daum C."/>
            <person name="Ramamoorthy G.K."/>
            <person name="Gryganskyi A."/>
            <person name="Culley D."/>
            <person name="Magnuson J.K."/>
            <person name="James T.Y."/>
            <person name="O'Malley M.A."/>
            <person name="Stajich J.E."/>
            <person name="Spatafora J.W."/>
            <person name="Visel A."/>
            <person name="Grigoriev I.V."/>
        </authorList>
    </citation>
    <scope>NUCLEOTIDE SEQUENCE [LARGE SCALE GENOMIC DNA]</scope>
    <source>
        <strain evidence="9 10">CBS 931.73</strain>
    </source>
</reference>
<dbReference type="Gene3D" id="1.20.1410.10">
    <property type="entry name" value="I/LWEQ domain"/>
    <property type="match status" value="1"/>
</dbReference>
<dbReference type="GO" id="GO:0043325">
    <property type="term" value="F:phosphatidylinositol-3,4-bisphosphate binding"/>
    <property type="evidence" value="ECO:0007669"/>
    <property type="project" value="TreeGrafter"/>
</dbReference>
<dbReference type="InterPro" id="IPR030224">
    <property type="entry name" value="Sla2_fam"/>
</dbReference>
<comment type="caution">
    <text evidence="9">The sequence shown here is derived from an EMBL/GenBank/DDBJ whole genome shotgun (WGS) entry which is preliminary data.</text>
</comment>
<dbReference type="SMART" id="SM00273">
    <property type="entry name" value="ENTH"/>
    <property type="match status" value="1"/>
</dbReference>
<evidence type="ECO:0000259" key="8">
    <source>
        <dbReference type="PROSITE" id="PS50945"/>
    </source>
</evidence>
<evidence type="ECO:0000256" key="3">
    <source>
        <dbReference type="ARBA" id="ARBA00022490"/>
    </source>
</evidence>
<sequence length="1000" mass="114004">MATHRHSDRDKVEQELAMNIKKAVNSDETAPKQKHVRSCIVYTWDAKSSQSFWMGLKVQPLLADEVQCFKALITIHKVIRGGHPVTLREAMNEIGFLEVLSQSFSQDSFKGYGVLIRAYVDFIIAKLEYHRMHPEFSGNFDYEDYVSVKGVDDPNEGYETIADLMNLQDRIDTFQKLIFRTFRPVSDNECRISALVPLVEESYGIYEFATRMLMAMHRRVESHEPLEPLRARFNAQHYALRKFYYECSNISYLTSLIAIPKLDQDPPNFLAQSPSSAPRLPPRHATPPPEEPKVDPLEEQRKQLALQKEYEEQQRLLRERQMQEQAQNRYNELEQEIMNYRNQQERDMMLMSQYDQRIKALENELARLGLANQRNDGDLDALIKQLQDEIAEWKAKYEALAKIYAKLRQEHLELLGKLKQVNLKANAATEAAHKFDRMQSELKAKNTELMDMIRERDRAKDELERLRGADSGELTRMKRELEDSKAKIEKLMESAGGELADMRRNFEQEQKELEDVLRDKREAEEGIARDWEIVKNELDKATAAKEEEVAILQAGMDQSLMALAELQDTSSATESELQKRVDALRGEQTSKLHTILDSVFRSCIKKLNDAAFELTSPATQGNQSATAQYVLSMVERAYITSSEFAISYLQYLTDFEDQISVINTATAFTEAVSQLLDNVKGVTRLADEDDQVEEIIRSGRYSAEAAEGFFTNMLSTNILSIPETNRPDEIAKGNNDIQVTLNRLIQLIEALLPKDSHTAGQEDLAALVEREMLNAARTVDDATEKLSDLRNEPKRAEVSSEDHQIHNALLDTAKAMTRAIVNLVRCAHASQQEIVDQGRGSLSKNAYYKKNSRWTEGLISAARGVSSATNTLVEVANGVIRGTHTLEQLIDASNDVATATAQLVAAARVKANMYSKAQENLELASRAVTDASRDVVKVVKAFTARRKEEKDLDLSKLSIQDHKLREMEQQVTILKLEKELNNARRKANEFKKYYQDEDEE</sequence>
<keyword evidence="4" id="KW-0009">Actin-binding</keyword>
<dbReference type="Pfam" id="PF07651">
    <property type="entry name" value="ANTH"/>
    <property type="match status" value="1"/>
</dbReference>
<evidence type="ECO:0000256" key="1">
    <source>
        <dbReference type="ARBA" id="ARBA00004496"/>
    </source>
</evidence>
<dbReference type="InParanoid" id="A0A1Y1YR67"/>
<dbReference type="InterPro" id="IPR008942">
    <property type="entry name" value="ENTH_VHS"/>
</dbReference>
<dbReference type="AlphaFoldDB" id="A0A1Y1YR67"/>
<evidence type="ECO:0000256" key="6">
    <source>
        <dbReference type="SAM" id="MobiDB-lite"/>
    </source>
</evidence>